<feature type="region of interest" description="Disordered" evidence="9">
    <location>
        <begin position="1"/>
        <end position="55"/>
    </location>
</feature>
<dbReference type="PANTHER" id="PTHR11953">
    <property type="entry name" value="EXOSOME COMPLEX COMPONENT"/>
    <property type="match status" value="1"/>
</dbReference>
<dbReference type="PANTHER" id="PTHR11953:SF2">
    <property type="entry name" value="EXOSOME COMPLEX COMPONENT MTR3"/>
    <property type="match status" value="1"/>
</dbReference>
<feature type="compositionally biased region" description="Acidic residues" evidence="9">
    <location>
        <begin position="24"/>
        <end position="38"/>
    </location>
</feature>
<protein>
    <submittedName>
        <fullName evidence="11">Ribosomal protein S5 domain 2-like protein</fullName>
    </submittedName>
</protein>
<dbReference type="OrthoDB" id="2504340at2759"/>
<dbReference type="GO" id="GO:0071028">
    <property type="term" value="P:nuclear mRNA surveillance"/>
    <property type="evidence" value="ECO:0007669"/>
    <property type="project" value="TreeGrafter"/>
</dbReference>
<dbReference type="GO" id="GO:0000177">
    <property type="term" value="C:cytoplasmic exosome (RNase complex)"/>
    <property type="evidence" value="ECO:0007669"/>
    <property type="project" value="TreeGrafter"/>
</dbReference>
<evidence type="ECO:0000313" key="12">
    <source>
        <dbReference type="Proteomes" id="UP000076842"/>
    </source>
</evidence>
<keyword evidence="11" id="KW-0689">Ribosomal protein</keyword>
<evidence type="ECO:0000313" key="11">
    <source>
        <dbReference type="EMBL" id="KZT61699.1"/>
    </source>
</evidence>
<accession>A0A165JDG3</accession>
<dbReference type="AlphaFoldDB" id="A0A165JDG3"/>
<feature type="domain" description="Exoribonuclease phosphorolytic" evidence="10">
    <location>
        <begin position="58"/>
        <end position="188"/>
    </location>
</feature>
<dbReference type="FunCoup" id="A0A165JDG3">
    <property type="interactions" value="129"/>
</dbReference>
<evidence type="ECO:0000256" key="7">
    <source>
        <dbReference type="ARBA" id="ARBA00022884"/>
    </source>
</evidence>
<dbReference type="InterPro" id="IPR050080">
    <property type="entry name" value="RNase_PH"/>
</dbReference>
<evidence type="ECO:0000256" key="3">
    <source>
        <dbReference type="ARBA" id="ARBA00006678"/>
    </source>
</evidence>
<dbReference type="STRING" id="1353952.A0A165JDG3"/>
<dbReference type="InParanoid" id="A0A165JDG3"/>
<dbReference type="SUPFAM" id="SSF54211">
    <property type="entry name" value="Ribosomal protein S5 domain 2-like"/>
    <property type="match status" value="1"/>
</dbReference>
<dbReference type="InterPro" id="IPR027408">
    <property type="entry name" value="PNPase/RNase_PH_dom_sf"/>
</dbReference>
<evidence type="ECO:0000256" key="8">
    <source>
        <dbReference type="ARBA" id="ARBA00023242"/>
    </source>
</evidence>
<evidence type="ECO:0000256" key="1">
    <source>
        <dbReference type="ARBA" id="ARBA00004123"/>
    </source>
</evidence>
<dbReference type="CDD" id="cd11371">
    <property type="entry name" value="RNase_PH_MTR3"/>
    <property type="match status" value="1"/>
</dbReference>
<dbReference type="GO" id="GO:0003723">
    <property type="term" value="F:RNA binding"/>
    <property type="evidence" value="ECO:0007669"/>
    <property type="project" value="UniProtKB-KW"/>
</dbReference>
<dbReference type="SUPFAM" id="SSF55666">
    <property type="entry name" value="Ribonuclease PH domain 2-like"/>
    <property type="match status" value="1"/>
</dbReference>
<dbReference type="Gene3D" id="3.30.230.70">
    <property type="entry name" value="GHMP Kinase, N-terminal domain"/>
    <property type="match status" value="1"/>
</dbReference>
<dbReference type="GO" id="GO:0005730">
    <property type="term" value="C:nucleolus"/>
    <property type="evidence" value="ECO:0007669"/>
    <property type="project" value="TreeGrafter"/>
</dbReference>
<dbReference type="GO" id="GO:0005840">
    <property type="term" value="C:ribosome"/>
    <property type="evidence" value="ECO:0007669"/>
    <property type="project" value="UniProtKB-KW"/>
</dbReference>
<evidence type="ECO:0000256" key="9">
    <source>
        <dbReference type="SAM" id="MobiDB-lite"/>
    </source>
</evidence>
<feature type="compositionally biased region" description="Low complexity" evidence="9">
    <location>
        <begin position="39"/>
        <end position="50"/>
    </location>
</feature>
<reference evidence="11 12" key="1">
    <citation type="journal article" date="2016" name="Mol. Biol. Evol.">
        <title>Comparative Genomics of Early-Diverging Mushroom-Forming Fungi Provides Insights into the Origins of Lignocellulose Decay Capabilities.</title>
        <authorList>
            <person name="Nagy L.G."/>
            <person name="Riley R."/>
            <person name="Tritt A."/>
            <person name="Adam C."/>
            <person name="Daum C."/>
            <person name="Floudas D."/>
            <person name="Sun H."/>
            <person name="Yadav J.S."/>
            <person name="Pangilinan J."/>
            <person name="Larsson K.H."/>
            <person name="Matsuura K."/>
            <person name="Barry K."/>
            <person name="Labutti K."/>
            <person name="Kuo R."/>
            <person name="Ohm R.A."/>
            <person name="Bhattacharya S.S."/>
            <person name="Shirouzu T."/>
            <person name="Yoshinaga Y."/>
            <person name="Martin F.M."/>
            <person name="Grigoriev I.V."/>
            <person name="Hibbett D.S."/>
        </authorList>
    </citation>
    <scope>NUCLEOTIDE SEQUENCE [LARGE SCALE GENOMIC DNA]</scope>
    <source>
        <strain evidence="11 12">HHB12733</strain>
    </source>
</reference>
<dbReference type="GO" id="GO:0000176">
    <property type="term" value="C:nuclear exosome (RNase complex)"/>
    <property type="evidence" value="ECO:0007669"/>
    <property type="project" value="UniProtKB-ARBA"/>
</dbReference>
<dbReference type="EMBL" id="KV423921">
    <property type="protein sequence ID" value="KZT61699.1"/>
    <property type="molecule type" value="Genomic_DNA"/>
</dbReference>
<keyword evidence="6" id="KW-0271">Exosome</keyword>
<keyword evidence="11" id="KW-0687">Ribonucleoprotein</keyword>
<name>A0A165JDG3_9BASI</name>
<keyword evidence="7" id="KW-0694">RNA-binding</keyword>
<evidence type="ECO:0000259" key="10">
    <source>
        <dbReference type="Pfam" id="PF01138"/>
    </source>
</evidence>
<dbReference type="GO" id="GO:0006364">
    <property type="term" value="P:rRNA processing"/>
    <property type="evidence" value="ECO:0007669"/>
    <property type="project" value="UniProtKB-KW"/>
</dbReference>
<evidence type="ECO:0000256" key="5">
    <source>
        <dbReference type="ARBA" id="ARBA00022552"/>
    </source>
</evidence>
<keyword evidence="4" id="KW-0963">Cytoplasm</keyword>
<comment type="subcellular location">
    <subcellularLocation>
        <location evidence="2">Cytoplasm</location>
    </subcellularLocation>
    <subcellularLocation>
        <location evidence="1">Nucleus</location>
    </subcellularLocation>
</comment>
<dbReference type="GO" id="GO:0034475">
    <property type="term" value="P:U4 snRNA 3'-end processing"/>
    <property type="evidence" value="ECO:0007669"/>
    <property type="project" value="TreeGrafter"/>
</dbReference>
<evidence type="ECO:0000256" key="2">
    <source>
        <dbReference type="ARBA" id="ARBA00004496"/>
    </source>
</evidence>
<keyword evidence="8" id="KW-0539">Nucleus</keyword>
<evidence type="ECO:0000256" key="6">
    <source>
        <dbReference type="ARBA" id="ARBA00022835"/>
    </source>
</evidence>
<dbReference type="InterPro" id="IPR001247">
    <property type="entry name" value="ExoRNase_PH_dom1"/>
</dbReference>
<evidence type="ECO:0000256" key="4">
    <source>
        <dbReference type="ARBA" id="ARBA00022490"/>
    </source>
</evidence>
<dbReference type="GO" id="GO:0016075">
    <property type="term" value="P:rRNA catabolic process"/>
    <property type="evidence" value="ECO:0007669"/>
    <property type="project" value="TreeGrafter"/>
</dbReference>
<keyword evidence="12" id="KW-1185">Reference proteome</keyword>
<sequence>MSTLINFDRRRVNGPEKSAPPLYFDDDDDDDEVEEEDAQPSSARPSPSQRVGRAPSSVRPIFLETGLIPSAPGSAYLEQALTKLVCAVYGPRQLKSAVSMSSERGTLSVSLKYAPFATPARKAPLRDAEDRRLSLRVRAALAPAVRAESFPKAGVDVFVHVLQGDGEDALVCAAVMAASAALADAGVEMLGLVVGCCAVRVGLPGTGPRWLDPCEEEQRRARGGVGVTCLPALGTVADLWQWGELSLDEVDEMADECRSKCDELHHVAVKVLLESAKRRLGRS</sequence>
<dbReference type="Pfam" id="PF01138">
    <property type="entry name" value="RNase_PH"/>
    <property type="match status" value="1"/>
</dbReference>
<dbReference type="InterPro" id="IPR036345">
    <property type="entry name" value="ExoRNase_PH_dom2_sf"/>
</dbReference>
<dbReference type="InterPro" id="IPR020568">
    <property type="entry name" value="Ribosomal_Su5_D2-typ_SF"/>
</dbReference>
<proteinExistence type="inferred from homology"/>
<gene>
    <name evidence="11" type="ORF">CALCODRAFT_522645</name>
</gene>
<organism evidence="11 12">
    <name type="scientific">Calocera cornea HHB12733</name>
    <dbReference type="NCBI Taxonomy" id="1353952"/>
    <lineage>
        <taxon>Eukaryota</taxon>
        <taxon>Fungi</taxon>
        <taxon>Dikarya</taxon>
        <taxon>Basidiomycota</taxon>
        <taxon>Agaricomycotina</taxon>
        <taxon>Dacrymycetes</taxon>
        <taxon>Dacrymycetales</taxon>
        <taxon>Dacrymycetaceae</taxon>
        <taxon>Calocera</taxon>
    </lineage>
</organism>
<keyword evidence="5" id="KW-0698">rRNA processing</keyword>
<dbReference type="GO" id="GO:0071051">
    <property type="term" value="P:poly(A)-dependent snoRNA 3'-end processing"/>
    <property type="evidence" value="ECO:0007669"/>
    <property type="project" value="TreeGrafter"/>
</dbReference>
<comment type="similarity">
    <text evidence="3">Belongs to the RNase PH family.</text>
</comment>
<dbReference type="Proteomes" id="UP000076842">
    <property type="component" value="Unassembled WGS sequence"/>
</dbReference>